<evidence type="ECO:0000256" key="1">
    <source>
        <dbReference type="SAM" id="MobiDB-lite"/>
    </source>
</evidence>
<feature type="compositionally biased region" description="Low complexity" evidence="1">
    <location>
        <begin position="51"/>
        <end position="61"/>
    </location>
</feature>
<reference evidence="2 3" key="1">
    <citation type="submission" date="2024-09" db="EMBL/GenBank/DDBJ databases">
        <authorList>
            <person name="Sun Q."/>
            <person name="Mori K."/>
        </authorList>
    </citation>
    <scope>NUCLEOTIDE SEQUENCE [LARGE SCALE GENOMIC DNA]</scope>
    <source>
        <strain evidence="2 3">JCM 3331</strain>
    </source>
</reference>
<feature type="compositionally biased region" description="Low complexity" evidence="1">
    <location>
        <begin position="20"/>
        <end position="32"/>
    </location>
</feature>
<keyword evidence="3" id="KW-1185">Reference proteome</keyword>
<protein>
    <submittedName>
        <fullName evidence="2">Uncharacterized protein</fullName>
    </submittedName>
</protein>
<gene>
    <name evidence="2" type="ORF">ACFFTL_48445</name>
</gene>
<dbReference type="Proteomes" id="UP001589710">
    <property type="component" value="Unassembled WGS sequence"/>
</dbReference>
<feature type="region of interest" description="Disordered" evidence="1">
    <location>
        <begin position="1"/>
        <end position="61"/>
    </location>
</feature>
<accession>A0ABV5RS47</accession>
<dbReference type="RefSeq" id="WP_345515792.1">
    <property type="nucleotide sequence ID" value="NZ_BAAAXD010000033.1"/>
</dbReference>
<proteinExistence type="predicted"/>
<evidence type="ECO:0000313" key="3">
    <source>
        <dbReference type="Proteomes" id="UP001589710"/>
    </source>
</evidence>
<sequence>MNGHIGWRRPEPSGGALSPGAGVVGACVADGVITEGPDGTGTVVDHGGEDVPGAADGDPDA</sequence>
<name>A0ABV5RS47_9ACTN</name>
<organism evidence="2 3">
    <name type="scientific">Streptomyces yanii</name>
    <dbReference type="NCBI Taxonomy" id="78510"/>
    <lineage>
        <taxon>Bacteria</taxon>
        <taxon>Bacillati</taxon>
        <taxon>Actinomycetota</taxon>
        <taxon>Actinomycetes</taxon>
        <taxon>Kitasatosporales</taxon>
        <taxon>Streptomycetaceae</taxon>
        <taxon>Streptomyces</taxon>
    </lineage>
</organism>
<dbReference type="EMBL" id="JBHMCG010000242">
    <property type="protein sequence ID" value="MFB9579871.1"/>
    <property type="molecule type" value="Genomic_DNA"/>
</dbReference>
<evidence type="ECO:0000313" key="2">
    <source>
        <dbReference type="EMBL" id="MFB9579871.1"/>
    </source>
</evidence>
<comment type="caution">
    <text evidence="2">The sequence shown here is derived from an EMBL/GenBank/DDBJ whole genome shotgun (WGS) entry which is preliminary data.</text>
</comment>